<reference evidence="1 2" key="1">
    <citation type="submission" date="2016-10" db="EMBL/GenBank/DDBJ databases">
        <authorList>
            <person name="de Groot N.N."/>
        </authorList>
    </citation>
    <scope>NUCLEOTIDE SEQUENCE [LARGE SCALE GENOMIC DNA]</scope>
    <source>
        <strain evidence="1 2">DSM 19886</strain>
    </source>
</reference>
<gene>
    <name evidence="1" type="ORF">SAMN04488514_12621</name>
</gene>
<sequence>MAKQAKNNDVKDSATKRPIDENSDDLKFTVISDKEKRTKWDFKNLNFVHSTVAEHIMEQADAMMHHLLKELGEDLSKPRVPGVFKMYRQVMNTPEANSYIPLIEKIEQHAPGSISDLLKAKFTFEQSSHKEQSDFLLNCIKGGAGIEAAKVNWDYAVHTYKEVRENAEANLKETVYSARVSGVNSWENTQSSLTNEIKAHNGHFDYAVKVAQATDDFGRDMTKANATLITAFSKFVSDLVKFWNITAQGESQLILANRKDSQKLWKAIQTSYDKKMGLGLN</sequence>
<dbReference type="EMBL" id="FNGV01000026">
    <property type="protein sequence ID" value="SDN12103.1"/>
    <property type="molecule type" value="Genomic_DNA"/>
</dbReference>
<dbReference type="Proteomes" id="UP000199440">
    <property type="component" value="Unassembled WGS sequence"/>
</dbReference>
<organism evidence="1 2">
    <name type="scientific">Kriegella aquimaris</name>
    <dbReference type="NCBI Taxonomy" id="192904"/>
    <lineage>
        <taxon>Bacteria</taxon>
        <taxon>Pseudomonadati</taxon>
        <taxon>Bacteroidota</taxon>
        <taxon>Flavobacteriia</taxon>
        <taxon>Flavobacteriales</taxon>
        <taxon>Flavobacteriaceae</taxon>
        <taxon>Kriegella</taxon>
    </lineage>
</organism>
<proteinExistence type="predicted"/>
<accession>A0A1G9YUN3</accession>
<dbReference type="RefSeq" id="WP_089895891.1">
    <property type="nucleotide sequence ID" value="NZ_FNGV01000026.1"/>
</dbReference>
<protein>
    <submittedName>
        <fullName evidence="1">Uncharacterized protein</fullName>
    </submittedName>
</protein>
<dbReference type="AlphaFoldDB" id="A0A1G9YUN3"/>
<name>A0A1G9YUN3_9FLAO</name>
<dbReference type="STRING" id="192904.SAMN04488514_12621"/>
<evidence type="ECO:0000313" key="2">
    <source>
        <dbReference type="Proteomes" id="UP000199440"/>
    </source>
</evidence>
<evidence type="ECO:0000313" key="1">
    <source>
        <dbReference type="EMBL" id="SDN12103.1"/>
    </source>
</evidence>
<keyword evidence="2" id="KW-1185">Reference proteome</keyword>
<dbReference type="OrthoDB" id="1466570at2"/>